<protein>
    <submittedName>
        <fullName evidence="1">Uncharacterized protein</fullName>
    </submittedName>
</protein>
<accession>A0A3P7NF82</accession>
<organism evidence="1 2">
    <name type="scientific">Cylicostephanus goldi</name>
    <name type="common">Nematode worm</name>
    <dbReference type="NCBI Taxonomy" id="71465"/>
    <lineage>
        <taxon>Eukaryota</taxon>
        <taxon>Metazoa</taxon>
        <taxon>Ecdysozoa</taxon>
        <taxon>Nematoda</taxon>
        <taxon>Chromadorea</taxon>
        <taxon>Rhabditida</taxon>
        <taxon>Rhabditina</taxon>
        <taxon>Rhabditomorpha</taxon>
        <taxon>Strongyloidea</taxon>
        <taxon>Strongylidae</taxon>
        <taxon>Cylicostephanus</taxon>
    </lineage>
</organism>
<keyword evidence="2" id="KW-1185">Reference proteome</keyword>
<proteinExistence type="predicted"/>
<dbReference type="EMBL" id="UYRV01124312">
    <property type="protein sequence ID" value="VDN34288.1"/>
    <property type="molecule type" value="Genomic_DNA"/>
</dbReference>
<dbReference type="Proteomes" id="UP000271889">
    <property type="component" value="Unassembled WGS sequence"/>
</dbReference>
<name>A0A3P7NF82_CYLGO</name>
<evidence type="ECO:0000313" key="1">
    <source>
        <dbReference type="EMBL" id="VDN34288.1"/>
    </source>
</evidence>
<gene>
    <name evidence="1" type="ORF">CGOC_LOCUS12591</name>
</gene>
<sequence length="60" mass="6351">MTDAPEKFIVVPECSASNDSANPANVDKEPAACKANADKEDVPGEDAVISLKSSEEVFLR</sequence>
<dbReference type="AlphaFoldDB" id="A0A3P7NF82"/>
<reference evidence="1 2" key="1">
    <citation type="submission" date="2018-11" db="EMBL/GenBank/DDBJ databases">
        <authorList>
            <consortium name="Pathogen Informatics"/>
        </authorList>
    </citation>
    <scope>NUCLEOTIDE SEQUENCE [LARGE SCALE GENOMIC DNA]</scope>
</reference>
<evidence type="ECO:0000313" key="2">
    <source>
        <dbReference type="Proteomes" id="UP000271889"/>
    </source>
</evidence>